<keyword evidence="3 5" id="KW-1133">Transmembrane helix</keyword>
<feature type="transmembrane region" description="Helical" evidence="5">
    <location>
        <begin position="193"/>
        <end position="221"/>
    </location>
</feature>
<evidence type="ECO:0000256" key="5">
    <source>
        <dbReference type="SAM" id="Phobius"/>
    </source>
</evidence>
<dbReference type="GO" id="GO:0004930">
    <property type="term" value="F:G protein-coupled receptor activity"/>
    <property type="evidence" value="ECO:0007669"/>
    <property type="project" value="TreeGrafter"/>
</dbReference>
<organism evidence="6">
    <name type="scientific">Amphimedon queenslandica</name>
    <name type="common">Sponge</name>
    <dbReference type="NCBI Taxonomy" id="400682"/>
    <lineage>
        <taxon>Eukaryota</taxon>
        <taxon>Metazoa</taxon>
        <taxon>Porifera</taxon>
        <taxon>Demospongiae</taxon>
        <taxon>Heteroscleromorpha</taxon>
        <taxon>Haplosclerida</taxon>
        <taxon>Niphatidae</taxon>
        <taxon>Amphimedon</taxon>
    </lineage>
</organism>
<dbReference type="GO" id="GO:0005886">
    <property type="term" value="C:plasma membrane"/>
    <property type="evidence" value="ECO:0007669"/>
    <property type="project" value="TreeGrafter"/>
</dbReference>
<reference evidence="6" key="1">
    <citation type="submission" date="2017-05" db="UniProtKB">
        <authorList>
            <consortium name="EnsemblMetazoa"/>
        </authorList>
    </citation>
    <scope>IDENTIFICATION</scope>
</reference>
<sequence length="354" mass="40446">MIGGADIPEDNVIPICYKFDNSQARRIGVARAASGISTLIVSLVAIVIILSMKAIKQYPQRLFFYLTLATLIQAPTFTLEVLSVSYNRSESEQPLCSIAGVYTMYTSWLQNLIILWISVYLVRVIVLRLTVYNKKLEVFLLILFLVLPIPGALIPLIKNKYGMVGAWCWIKDFNSTDCVRHDNLGIAYQYTLWFIPVMLEVVIIAIVTVLIGAVLCVRGFIAKKYVLFQSEYRKLLRDSIPLLCFPLFFCSISCFELILYWSSLDAEPKYNLWMLNAILTPCKGILMIFGYLIPMIWIRIKDYRAKKGRLVLRKEDWRSDNNSSFLDTVSIRFQSSGGEDHYGSVSVYSTEIKN</sequence>
<dbReference type="GO" id="GO:0007189">
    <property type="term" value="P:adenylate cyclase-activating G protein-coupled receptor signaling pathway"/>
    <property type="evidence" value="ECO:0007669"/>
    <property type="project" value="TreeGrafter"/>
</dbReference>
<evidence type="ECO:0000256" key="1">
    <source>
        <dbReference type="ARBA" id="ARBA00004141"/>
    </source>
</evidence>
<dbReference type="AlphaFoldDB" id="A0A1X7UQ85"/>
<comment type="subcellular location">
    <subcellularLocation>
        <location evidence="1">Membrane</location>
        <topology evidence="1">Multi-pass membrane protein</topology>
    </subcellularLocation>
</comment>
<evidence type="ECO:0000256" key="2">
    <source>
        <dbReference type="ARBA" id="ARBA00022692"/>
    </source>
</evidence>
<evidence type="ECO:0008006" key="7">
    <source>
        <dbReference type="Google" id="ProtNLM"/>
    </source>
</evidence>
<evidence type="ECO:0000313" key="6">
    <source>
        <dbReference type="EnsemblMetazoa" id="Aqu2.1.29669_001"/>
    </source>
</evidence>
<feature type="transmembrane region" description="Helical" evidence="5">
    <location>
        <begin position="105"/>
        <end position="126"/>
    </location>
</feature>
<keyword evidence="2 5" id="KW-0812">Transmembrane</keyword>
<keyword evidence="4 5" id="KW-0472">Membrane</keyword>
<dbReference type="PANTHER" id="PTHR23112:SF43">
    <property type="entry name" value="CYCLIC AMP RECEPTOR-LIKE PROTEIN A"/>
    <property type="match status" value="1"/>
</dbReference>
<feature type="transmembrane region" description="Helical" evidence="5">
    <location>
        <begin position="273"/>
        <end position="298"/>
    </location>
</feature>
<feature type="transmembrane region" description="Helical" evidence="5">
    <location>
        <begin position="138"/>
        <end position="157"/>
    </location>
</feature>
<protein>
    <recommendedName>
        <fullName evidence="7">G-protein coupled receptors family 2 profile 2 domain-containing protein</fullName>
    </recommendedName>
</protein>
<feature type="transmembrane region" description="Helical" evidence="5">
    <location>
        <begin position="29"/>
        <end position="50"/>
    </location>
</feature>
<feature type="transmembrane region" description="Helical" evidence="5">
    <location>
        <begin position="62"/>
        <end position="85"/>
    </location>
</feature>
<feature type="transmembrane region" description="Helical" evidence="5">
    <location>
        <begin position="242"/>
        <end position="261"/>
    </location>
</feature>
<evidence type="ECO:0000256" key="4">
    <source>
        <dbReference type="ARBA" id="ARBA00023136"/>
    </source>
</evidence>
<dbReference type="PANTHER" id="PTHR23112">
    <property type="entry name" value="G PROTEIN-COUPLED RECEPTOR 157-RELATED"/>
    <property type="match status" value="1"/>
</dbReference>
<dbReference type="Gene3D" id="1.20.1070.10">
    <property type="entry name" value="Rhodopsin 7-helix transmembrane proteins"/>
    <property type="match status" value="1"/>
</dbReference>
<dbReference type="STRING" id="400682.A0A1X7UQ85"/>
<accession>A0A1X7UQ85</accession>
<dbReference type="InParanoid" id="A0A1X7UQ85"/>
<evidence type="ECO:0000256" key="3">
    <source>
        <dbReference type="ARBA" id="ARBA00022989"/>
    </source>
</evidence>
<name>A0A1X7UQ85_AMPQE</name>
<proteinExistence type="predicted"/>
<dbReference type="EnsemblMetazoa" id="Aqu2.1.29669_001">
    <property type="protein sequence ID" value="Aqu2.1.29669_001"/>
    <property type="gene ID" value="Aqu2.1.29669"/>
</dbReference>